<sequence>MAPSIILSCGQSIRRVHGSFSNGVEGGKRSAGRFSNGQEIASVEGIGRTGASDWKIHHSVGEVKTCFL</sequence>
<evidence type="ECO:0000313" key="2">
    <source>
        <dbReference type="Proteomes" id="UP001054945"/>
    </source>
</evidence>
<dbReference type="Proteomes" id="UP001054945">
    <property type="component" value="Unassembled WGS sequence"/>
</dbReference>
<proteinExistence type="predicted"/>
<evidence type="ECO:0000313" key="1">
    <source>
        <dbReference type="EMBL" id="GIY16783.1"/>
    </source>
</evidence>
<accession>A0AAV4R4D0</accession>
<name>A0AAV4R4D0_CAEEX</name>
<comment type="caution">
    <text evidence="1">The sequence shown here is derived from an EMBL/GenBank/DDBJ whole genome shotgun (WGS) entry which is preliminary data.</text>
</comment>
<keyword evidence="2" id="KW-1185">Reference proteome</keyword>
<reference evidence="1 2" key="1">
    <citation type="submission" date="2021-06" db="EMBL/GenBank/DDBJ databases">
        <title>Caerostris extrusa draft genome.</title>
        <authorList>
            <person name="Kono N."/>
            <person name="Arakawa K."/>
        </authorList>
    </citation>
    <scope>NUCLEOTIDE SEQUENCE [LARGE SCALE GENOMIC DNA]</scope>
</reference>
<gene>
    <name evidence="1" type="ORF">CEXT_206831</name>
</gene>
<dbReference type="EMBL" id="BPLR01007414">
    <property type="protein sequence ID" value="GIY16783.1"/>
    <property type="molecule type" value="Genomic_DNA"/>
</dbReference>
<dbReference type="AlphaFoldDB" id="A0AAV4R4D0"/>
<protein>
    <submittedName>
        <fullName evidence="1">Uncharacterized protein</fullName>
    </submittedName>
</protein>
<organism evidence="1 2">
    <name type="scientific">Caerostris extrusa</name>
    <name type="common">Bark spider</name>
    <name type="synonym">Caerostris bankana</name>
    <dbReference type="NCBI Taxonomy" id="172846"/>
    <lineage>
        <taxon>Eukaryota</taxon>
        <taxon>Metazoa</taxon>
        <taxon>Ecdysozoa</taxon>
        <taxon>Arthropoda</taxon>
        <taxon>Chelicerata</taxon>
        <taxon>Arachnida</taxon>
        <taxon>Araneae</taxon>
        <taxon>Araneomorphae</taxon>
        <taxon>Entelegynae</taxon>
        <taxon>Araneoidea</taxon>
        <taxon>Araneidae</taxon>
        <taxon>Caerostris</taxon>
    </lineage>
</organism>